<sequence length="111" mass="13220">MLFGRPLFTAEEANYSIEGVQELWDTTELYYKCHSGSKRRISYEAMQFLQYSLQTNPQKRLFADELYGLDFIQNAYNEIEFNIPPQDKTCELYLTKHMNLHENTEESIDFD</sequence>
<protein>
    <submittedName>
        <fullName evidence="1">Uncharacterized protein</fullName>
    </submittedName>
</protein>
<reference evidence="1" key="1">
    <citation type="submission" date="2021-01" db="EMBL/GenBank/DDBJ databases">
        <authorList>
            <person name="Corre E."/>
            <person name="Pelletier E."/>
            <person name="Niang G."/>
            <person name="Scheremetjew M."/>
            <person name="Finn R."/>
            <person name="Kale V."/>
            <person name="Holt S."/>
            <person name="Cochrane G."/>
            <person name="Meng A."/>
            <person name="Brown T."/>
            <person name="Cohen L."/>
        </authorList>
    </citation>
    <scope>NUCLEOTIDE SEQUENCE</scope>
    <source>
        <strain evidence="1">FSP1.4</strain>
    </source>
</reference>
<dbReference type="AlphaFoldDB" id="A0A7S3JJJ6"/>
<dbReference type="SUPFAM" id="SSF56112">
    <property type="entry name" value="Protein kinase-like (PK-like)"/>
    <property type="match status" value="1"/>
</dbReference>
<dbReference type="InterPro" id="IPR011009">
    <property type="entry name" value="Kinase-like_dom_sf"/>
</dbReference>
<organism evidence="1">
    <name type="scientific">Euplotes harpa</name>
    <dbReference type="NCBI Taxonomy" id="151035"/>
    <lineage>
        <taxon>Eukaryota</taxon>
        <taxon>Sar</taxon>
        <taxon>Alveolata</taxon>
        <taxon>Ciliophora</taxon>
        <taxon>Intramacronucleata</taxon>
        <taxon>Spirotrichea</taxon>
        <taxon>Hypotrichia</taxon>
        <taxon>Euplotida</taxon>
        <taxon>Euplotidae</taxon>
        <taxon>Euplotes</taxon>
    </lineage>
</organism>
<proteinExistence type="predicted"/>
<evidence type="ECO:0000313" key="1">
    <source>
        <dbReference type="EMBL" id="CAE0357007.1"/>
    </source>
</evidence>
<dbReference type="EMBL" id="HBII01037459">
    <property type="protein sequence ID" value="CAE0357007.1"/>
    <property type="molecule type" value="Transcribed_RNA"/>
</dbReference>
<gene>
    <name evidence="1" type="ORF">EHAR0213_LOCUS15924</name>
</gene>
<accession>A0A7S3JJJ6</accession>
<name>A0A7S3JJJ6_9SPIT</name>